<name>A0A2H0UT75_9BACT</name>
<evidence type="ECO:0000256" key="1">
    <source>
        <dbReference type="SAM" id="Phobius"/>
    </source>
</evidence>
<dbReference type="EMBL" id="PFAZ01000001">
    <property type="protein sequence ID" value="PIR89597.1"/>
    <property type="molecule type" value="Genomic_DNA"/>
</dbReference>
<protein>
    <submittedName>
        <fullName evidence="2">Uncharacterized protein</fullName>
    </submittedName>
</protein>
<comment type="caution">
    <text evidence="2">The sequence shown here is derived from an EMBL/GenBank/DDBJ whole genome shotgun (WGS) entry which is preliminary data.</text>
</comment>
<evidence type="ECO:0000313" key="3">
    <source>
        <dbReference type="Proteomes" id="UP000231157"/>
    </source>
</evidence>
<organism evidence="2 3">
    <name type="scientific">Candidatus Harrisonbacteria bacterium CG10_big_fil_rev_8_21_14_0_10_40_38</name>
    <dbReference type="NCBI Taxonomy" id="1974583"/>
    <lineage>
        <taxon>Bacteria</taxon>
        <taxon>Candidatus Harrisoniibacteriota</taxon>
    </lineage>
</organism>
<proteinExistence type="predicted"/>
<dbReference type="AlphaFoldDB" id="A0A2H0UT75"/>
<gene>
    <name evidence="2" type="ORF">COU07_01730</name>
</gene>
<accession>A0A2H0UT75</accession>
<sequence>MDDKSNGGHTGSSALFLLLISVLLILEYFSCSKTDPVGVDSDRGAVSSDFVVMRSDSGVEIGKLEDKDCWKVRNKNGFPVRLREFAQLPSGGIEFCGSTNLKAGGEIFLSSDVRLHEFSINRDVNGKEVTIGYLAPPVSGDR</sequence>
<keyword evidence="1" id="KW-0472">Membrane</keyword>
<keyword evidence="1" id="KW-0812">Transmembrane</keyword>
<keyword evidence="1" id="KW-1133">Transmembrane helix</keyword>
<evidence type="ECO:0000313" key="2">
    <source>
        <dbReference type="EMBL" id="PIR89597.1"/>
    </source>
</evidence>
<dbReference type="Proteomes" id="UP000231157">
    <property type="component" value="Unassembled WGS sequence"/>
</dbReference>
<reference evidence="3" key="1">
    <citation type="submission" date="2017-09" db="EMBL/GenBank/DDBJ databases">
        <title>Depth-based differentiation of microbial function through sediment-hosted aquifers and enrichment of novel symbionts in the deep terrestrial subsurface.</title>
        <authorList>
            <person name="Probst A.J."/>
            <person name="Ladd B."/>
            <person name="Jarett J.K."/>
            <person name="Geller-Mcgrath D.E."/>
            <person name="Sieber C.M.K."/>
            <person name="Emerson J.B."/>
            <person name="Anantharaman K."/>
            <person name="Thomas B.C."/>
            <person name="Malmstrom R."/>
            <person name="Stieglmeier M."/>
            <person name="Klingl A."/>
            <person name="Woyke T."/>
            <person name="Ryan C.M."/>
            <person name="Banfield J.F."/>
        </authorList>
    </citation>
    <scope>NUCLEOTIDE SEQUENCE [LARGE SCALE GENOMIC DNA]</scope>
</reference>
<feature type="transmembrane region" description="Helical" evidence="1">
    <location>
        <begin position="12"/>
        <end position="29"/>
    </location>
</feature>